<reference evidence="3" key="1">
    <citation type="submission" date="2018-04" db="EMBL/GenBank/DDBJ databases">
        <authorList>
            <person name="Lucker S."/>
            <person name="Sakoula D."/>
        </authorList>
    </citation>
    <scope>NUCLEOTIDE SEQUENCE [LARGE SCALE GENOMIC DNA]</scope>
</reference>
<dbReference type="GO" id="GO:0016757">
    <property type="term" value="F:glycosyltransferase activity"/>
    <property type="evidence" value="ECO:0007669"/>
    <property type="project" value="TreeGrafter"/>
</dbReference>
<protein>
    <submittedName>
        <fullName evidence="2">Glycosyltransferase</fullName>
    </submittedName>
</protein>
<dbReference type="AlphaFoldDB" id="A0A330L8E1"/>
<dbReference type="OrthoDB" id="9767517at2"/>
<dbReference type="Proteomes" id="UP000248168">
    <property type="component" value="Unassembled WGS sequence"/>
</dbReference>
<dbReference type="RefSeq" id="WP_121990409.1">
    <property type="nucleotide sequence ID" value="NZ_OUNR01000019.1"/>
</dbReference>
<organism evidence="2 3">
    <name type="scientific">Nitrospira lenta</name>
    <dbReference type="NCBI Taxonomy" id="1436998"/>
    <lineage>
        <taxon>Bacteria</taxon>
        <taxon>Pseudomonadati</taxon>
        <taxon>Nitrospirota</taxon>
        <taxon>Nitrospiria</taxon>
        <taxon>Nitrospirales</taxon>
        <taxon>Nitrospiraceae</taxon>
        <taxon>Nitrospira</taxon>
    </lineage>
</organism>
<dbReference type="PANTHER" id="PTHR46401">
    <property type="entry name" value="GLYCOSYLTRANSFERASE WBBK-RELATED"/>
    <property type="match status" value="1"/>
</dbReference>
<dbReference type="CDD" id="cd03809">
    <property type="entry name" value="GT4_MtfB-like"/>
    <property type="match status" value="1"/>
</dbReference>
<dbReference type="EMBL" id="OUNR01000019">
    <property type="protein sequence ID" value="SPP66210.1"/>
    <property type="molecule type" value="Genomic_DNA"/>
</dbReference>
<dbReference type="SUPFAM" id="SSF53756">
    <property type="entry name" value="UDP-Glycosyltransferase/glycogen phosphorylase"/>
    <property type="match status" value="1"/>
</dbReference>
<dbReference type="Gene3D" id="3.40.50.2000">
    <property type="entry name" value="Glycogen Phosphorylase B"/>
    <property type="match status" value="2"/>
</dbReference>
<dbReference type="GO" id="GO:0009103">
    <property type="term" value="P:lipopolysaccharide biosynthetic process"/>
    <property type="evidence" value="ECO:0007669"/>
    <property type="project" value="TreeGrafter"/>
</dbReference>
<keyword evidence="3" id="KW-1185">Reference proteome</keyword>
<gene>
    <name evidence="2" type="ORF">NITLEN_60013</name>
</gene>
<sequence length="428" mass="47944">MTPEDCRQDEKLERACLDENNYGLEDQNIWLHVELNRHKSTGLTLGIDASNIRTGGGVTHLEEVLRAASPSAQGFAKVIVWASQATLARIEDRPWLTKRSSPVLEGHYLRRALWQHNCLGVFARTEGCNLLFAPGGSFATDFRPVVTMSRNLLPFEWKELRRYGWNLHTLKFLLLRWIQGRSFRKANGVIFLTAYARNAVLEVTGTLQGECMIIPHGINPRFTKPPRTQRLFTDFTKAQPCRVLYVSIVDMYKHQWQVAEAVAKLRSEDIPIVLELVGPPAGGMNQLKETLHRVDPKETFITYRGAVPYEKLDAIYASADIGIFASSCENMPNILLEGMGAGLPMACSRMGPMPEILGDAGIYFDPEDAHSIARALRELIESPMLRAELAQAGFNRARTFSWTRCANETFGFLARIAHEASTGRGGNL</sequence>
<accession>A0A330L8E1</accession>
<dbReference type="InParanoid" id="A0A330L8E1"/>
<dbReference type="PANTHER" id="PTHR46401:SF2">
    <property type="entry name" value="GLYCOSYLTRANSFERASE WBBK-RELATED"/>
    <property type="match status" value="1"/>
</dbReference>
<evidence type="ECO:0000256" key="1">
    <source>
        <dbReference type="ARBA" id="ARBA00022679"/>
    </source>
</evidence>
<evidence type="ECO:0000313" key="3">
    <source>
        <dbReference type="Proteomes" id="UP000248168"/>
    </source>
</evidence>
<proteinExistence type="predicted"/>
<name>A0A330L8E1_9BACT</name>
<evidence type="ECO:0000313" key="2">
    <source>
        <dbReference type="EMBL" id="SPP66210.1"/>
    </source>
</evidence>
<keyword evidence="1 2" id="KW-0808">Transferase</keyword>
<dbReference type="Pfam" id="PF13692">
    <property type="entry name" value="Glyco_trans_1_4"/>
    <property type="match status" value="1"/>
</dbReference>